<reference evidence="1 2" key="1">
    <citation type="submission" date="2019-02" db="EMBL/GenBank/DDBJ databases">
        <title>Genomic Encyclopedia of Type Strains, Phase IV (KMG-IV): sequencing the most valuable type-strain genomes for metagenomic binning, comparative biology and taxonomic classification.</title>
        <authorList>
            <person name="Goeker M."/>
        </authorList>
    </citation>
    <scope>NUCLEOTIDE SEQUENCE [LARGE SCALE GENOMIC DNA]</scope>
    <source>
        <strain evidence="1 2">DSM 23814</strain>
    </source>
</reference>
<keyword evidence="2" id="KW-1185">Reference proteome</keyword>
<accession>A0A4Q7VD13</accession>
<comment type="caution">
    <text evidence="1">The sequence shown here is derived from an EMBL/GenBank/DDBJ whole genome shotgun (WGS) entry which is preliminary data.</text>
</comment>
<organism evidence="1 2">
    <name type="scientific">Advenella incenata</name>
    <dbReference type="NCBI Taxonomy" id="267800"/>
    <lineage>
        <taxon>Bacteria</taxon>
        <taxon>Pseudomonadati</taxon>
        <taxon>Pseudomonadota</taxon>
        <taxon>Betaproteobacteria</taxon>
        <taxon>Burkholderiales</taxon>
        <taxon>Alcaligenaceae</taxon>
    </lineage>
</organism>
<evidence type="ECO:0000313" key="1">
    <source>
        <dbReference type="EMBL" id="RZT92648.1"/>
    </source>
</evidence>
<dbReference type="EMBL" id="SHKO01000003">
    <property type="protein sequence ID" value="RZT92648.1"/>
    <property type="molecule type" value="Genomic_DNA"/>
</dbReference>
<proteinExistence type="predicted"/>
<dbReference type="Proteomes" id="UP000293398">
    <property type="component" value="Unassembled WGS sequence"/>
</dbReference>
<name>A0A4Q7VD13_9BURK</name>
<sequence>MWMEQKNGHCLQRQPMGNFMMQIGLCTRARHFSRLYVLRAGRYGIHAANHDHACYSSVRSSSWDSFLALAHCTMTASKASAMPTGMAA</sequence>
<gene>
    <name evidence="1" type="ORF">EV681_3404</name>
</gene>
<evidence type="ECO:0000313" key="2">
    <source>
        <dbReference type="Proteomes" id="UP000293398"/>
    </source>
</evidence>
<dbReference type="AlphaFoldDB" id="A0A4Q7VD13"/>
<protein>
    <submittedName>
        <fullName evidence="1">Uncharacterized protein</fullName>
    </submittedName>
</protein>